<dbReference type="GO" id="GO:0005634">
    <property type="term" value="C:nucleus"/>
    <property type="evidence" value="ECO:0007669"/>
    <property type="project" value="UniProtKB-SubCell"/>
</dbReference>
<keyword evidence="2" id="KW-0539">Nucleus</keyword>
<dbReference type="Gene3D" id="4.10.240.10">
    <property type="entry name" value="Zn(2)-C6 fungal-type DNA-binding domain"/>
    <property type="match status" value="1"/>
</dbReference>
<dbReference type="PROSITE" id="PS50048">
    <property type="entry name" value="ZN2_CY6_FUNGAL_2"/>
    <property type="match status" value="1"/>
</dbReference>
<feature type="compositionally biased region" description="Polar residues" evidence="3">
    <location>
        <begin position="61"/>
        <end position="84"/>
    </location>
</feature>
<evidence type="ECO:0000256" key="3">
    <source>
        <dbReference type="SAM" id="MobiDB-lite"/>
    </source>
</evidence>
<dbReference type="AlphaFoldDB" id="A0AAQ3RBL7"/>
<reference evidence="5 6" key="1">
    <citation type="submission" date="2023-11" db="EMBL/GenBank/DDBJ databases">
        <title>An acidophilic fungus is an integral part of prey digestion in a carnivorous sundew plant.</title>
        <authorList>
            <person name="Tsai I.J."/>
        </authorList>
    </citation>
    <scope>NUCLEOTIDE SEQUENCE [LARGE SCALE GENOMIC DNA]</scope>
    <source>
        <strain evidence="5">169a</strain>
    </source>
</reference>
<dbReference type="InterPro" id="IPR001138">
    <property type="entry name" value="Zn2Cys6_DnaBD"/>
</dbReference>
<dbReference type="CDD" id="cd12148">
    <property type="entry name" value="fungal_TF_MHR"/>
    <property type="match status" value="1"/>
</dbReference>
<evidence type="ECO:0000259" key="4">
    <source>
        <dbReference type="PROSITE" id="PS50048"/>
    </source>
</evidence>
<dbReference type="Proteomes" id="UP001303373">
    <property type="component" value="Chromosome 11"/>
</dbReference>
<name>A0AAQ3RBL7_9PEZI</name>
<gene>
    <name evidence="5" type="ORF">R9X50_00652900</name>
</gene>
<evidence type="ECO:0000313" key="5">
    <source>
        <dbReference type="EMBL" id="WPH03646.1"/>
    </source>
</evidence>
<protein>
    <recommendedName>
        <fullName evidence="4">Zn(2)-C6 fungal-type domain-containing protein</fullName>
    </recommendedName>
</protein>
<dbReference type="GO" id="GO:0000981">
    <property type="term" value="F:DNA-binding transcription factor activity, RNA polymerase II-specific"/>
    <property type="evidence" value="ECO:0007669"/>
    <property type="project" value="InterPro"/>
</dbReference>
<dbReference type="CDD" id="cd00067">
    <property type="entry name" value="GAL4"/>
    <property type="match status" value="1"/>
</dbReference>
<proteinExistence type="predicted"/>
<accession>A0AAQ3RBL7</accession>
<dbReference type="GO" id="GO:0008270">
    <property type="term" value="F:zinc ion binding"/>
    <property type="evidence" value="ECO:0007669"/>
    <property type="project" value="InterPro"/>
</dbReference>
<dbReference type="SMART" id="SM00066">
    <property type="entry name" value="GAL4"/>
    <property type="match status" value="1"/>
</dbReference>
<dbReference type="Pfam" id="PF00172">
    <property type="entry name" value="Zn_clus"/>
    <property type="match status" value="1"/>
</dbReference>
<dbReference type="SUPFAM" id="SSF57701">
    <property type="entry name" value="Zn2/Cys6 DNA-binding domain"/>
    <property type="match status" value="1"/>
</dbReference>
<feature type="domain" description="Zn(2)-C6 fungal-type" evidence="4">
    <location>
        <begin position="13"/>
        <end position="46"/>
    </location>
</feature>
<sequence length="684" mass="76535">MDGLTRRNGDRAACEPCRKSKQRCDHGHPPCGRCARRGFSASQCYYHPYPMAQAQRKAAVRQTSRATSTASPPVTTVESPSLEQTPDLDRATGLIGMQGSLSAFEGPDDLAFKRRYTVLTSSGVTLASVHDPIDASMLGECTVVLEYLLKTYVQHGQLVRARLSTTDFDNWTGNEIILRAACFAVDEAMRRLQSEPSHDKFTAMALMLFHNTKQELRLPTSSANGAFEAALSGENLRWETIGLYASELCRLLAESSELTSEKKSMTHALYSTAVKCEQICEKLGQINDLILWLLIQEFCLATWCFGDDSYHAWRASGKVASTLSALNYHQGFQNNHSGSIYLTELRRRAVALAHEMDKQTAMFVGRPPQISRHYSSIDLPLDIDDAVLLGPYEEFVKAKAALDENGWRTDKRFSFPSSRLRATLLIALLREEALELLLSRTSPSHPEKARSVVDKLETMWRTTPFSTFDLLSRDGLHSEDIVITRWMQIEYLYTKFLLLKLLANQSEHDHKAFIIVSHEILQIVLSLLKSRNALMTQRPDLEFTMVTYAMPTASVLLLELNRLTRQPHQTAILPRSTIIKAISALITCCDWFTESGQGNFALCKRAQAIFSRGLDEILDETGPRSSSMGLAGRDAVQVQSYNGMSLEQESEGFVDDPDWTAWLQAFGLNGVTHLDGWNNLDASV</sequence>
<dbReference type="PANTHER" id="PTHR31001">
    <property type="entry name" value="UNCHARACTERIZED TRANSCRIPTIONAL REGULATORY PROTEIN"/>
    <property type="match status" value="1"/>
</dbReference>
<keyword evidence="6" id="KW-1185">Reference proteome</keyword>
<dbReference type="InterPro" id="IPR050613">
    <property type="entry name" value="Sec_Metabolite_Reg"/>
</dbReference>
<evidence type="ECO:0000256" key="1">
    <source>
        <dbReference type="ARBA" id="ARBA00004123"/>
    </source>
</evidence>
<feature type="region of interest" description="Disordered" evidence="3">
    <location>
        <begin position="58"/>
        <end position="87"/>
    </location>
</feature>
<comment type="subcellular location">
    <subcellularLocation>
        <location evidence="1">Nucleus</location>
    </subcellularLocation>
</comment>
<evidence type="ECO:0000313" key="6">
    <source>
        <dbReference type="Proteomes" id="UP001303373"/>
    </source>
</evidence>
<dbReference type="PANTHER" id="PTHR31001:SF40">
    <property type="entry name" value="ZN(II)2CYS6 TRANSCRIPTION FACTOR (EUROFUNG)"/>
    <property type="match status" value="1"/>
</dbReference>
<evidence type="ECO:0000256" key="2">
    <source>
        <dbReference type="ARBA" id="ARBA00023242"/>
    </source>
</evidence>
<dbReference type="InterPro" id="IPR036864">
    <property type="entry name" value="Zn2-C6_fun-type_DNA-bd_sf"/>
</dbReference>
<organism evidence="5 6">
    <name type="scientific">Acrodontium crateriforme</name>
    <dbReference type="NCBI Taxonomy" id="150365"/>
    <lineage>
        <taxon>Eukaryota</taxon>
        <taxon>Fungi</taxon>
        <taxon>Dikarya</taxon>
        <taxon>Ascomycota</taxon>
        <taxon>Pezizomycotina</taxon>
        <taxon>Dothideomycetes</taxon>
        <taxon>Dothideomycetidae</taxon>
        <taxon>Mycosphaerellales</taxon>
        <taxon>Teratosphaeriaceae</taxon>
        <taxon>Acrodontium</taxon>
    </lineage>
</organism>
<dbReference type="EMBL" id="CP138590">
    <property type="protein sequence ID" value="WPH03646.1"/>
    <property type="molecule type" value="Genomic_DNA"/>
</dbReference>